<sequence length="1024" mass="112329">MFKKILYSTLVASYIALPLLTSTTKADDTEVYFNDAGLLEISKPKVLILLEWSANTNGSERLANLRSAFKSIAQDQDFVDNVDIGVQIFYSSGNAASAKTTRPVMGLNDVDSDGHTFAGWAENELQTSSLTGGPALTKGMVEAARYFQGMEIVYGATFQKPNEKGFEMDPLVQTDNLKSGIYDNLSADFNCGGNAIIVISGGQPGNNKDNSEQITEVTNGTCGDNCDAPAAVAKYLKSQKVDTYAVFSGSQAGLYANLKAITDASETEDPFRWDGLSDTSLADYIKDKLEKVLRQGSSFVQAGVTVSQQNRLELDNSLYFSQFQPDNRQRWPGNIKKYKIVDSVLMDSTPIEAVNEKDLFKNGDPIDDNGEIAKSYWSPYPDGNNVRLGGAAEALTSHLILKDDVTLFDGSVIKPFGAYTRKVLTNLGLSRDQALKDITEYSAADLGIDSSRLQEYYDQARGLFLSIIEDWDTTDPENPVLLGTYDVATLGGMGDPLHSVPKIVKYAIPSGEEEIVREIAFFGTNMGYLHAIDIATGEEVWSYIPDEFVKDLDKFYEDVVIDKPEDHKYGLDGQVLLVHADADRDARVDGNSPDEKAYLVVGMRRGGKSYHVLDISDLNTPKYLYKIDNNSARAEKMGQTWSEPKFGNIKYNGQQKTVLMFGGGYDSVRDDTVKYEFVDMYDPFGNPIKDLLTGEIKQEKKIAGIAYSEKPTLTQGNNIFLIDIRDGTVLWDAKTDAGLEMTDSVVGDLTPFGFNSEGLIDHIYASDTGGRIYRVDIDNESAVENTDQIFAKGYVIADLNDDATVAGNRRFYYGPTAATIERPGGQSFVAIAIGSGYRAHPLDETVDDFFYMIKDRTVFDSSAPTKLTHGNLKDITSYVSQEQAALSGVDFDAIDGWKLELTEVGEKVLAEARIINNKIVFTSYVPVATKIDRCTVVTGAGKLYGVNVIDGTSFFSNDTRSISDIYPGLPPAYQLLYLGDDGFVGLVGNNVINDDDSGIGGTFQDLLTSGLGEVERMNWQKVEP</sequence>
<feature type="chain" id="PRO_5046016788" evidence="1">
    <location>
        <begin position="27"/>
        <end position="1024"/>
    </location>
</feature>
<dbReference type="SMART" id="SM00564">
    <property type="entry name" value="PQQ"/>
    <property type="match status" value="2"/>
</dbReference>
<keyword evidence="3" id="KW-1185">Reference proteome</keyword>
<dbReference type="RefSeq" id="WP_018625649.1">
    <property type="nucleotide sequence ID" value="NZ_CP140158.1"/>
</dbReference>
<evidence type="ECO:0000313" key="3">
    <source>
        <dbReference type="Proteomes" id="UP001324185"/>
    </source>
</evidence>
<accession>A0ABZ0X2D7</accession>
<dbReference type="InterPro" id="IPR018391">
    <property type="entry name" value="PQQ_b-propeller_rpt"/>
</dbReference>
<dbReference type="EMBL" id="CP140158">
    <property type="protein sequence ID" value="WQG84741.1"/>
    <property type="molecule type" value="Genomic_DNA"/>
</dbReference>
<proteinExistence type="predicted"/>
<protein>
    <submittedName>
        <fullName evidence="2">PilC/PilY family type IV pilus protein</fullName>
    </submittedName>
</protein>
<evidence type="ECO:0000313" key="2">
    <source>
        <dbReference type="EMBL" id="WQG84741.1"/>
    </source>
</evidence>
<gene>
    <name evidence="2" type="ORF">SR900_09730</name>
</gene>
<dbReference type="SUPFAM" id="SSF50998">
    <property type="entry name" value="Quinoprotein alcohol dehydrogenase-like"/>
    <property type="match status" value="1"/>
</dbReference>
<dbReference type="Proteomes" id="UP001324185">
    <property type="component" value="Chromosome"/>
</dbReference>
<name>A0ABZ0X2D7_9GAMM</name>
<evidence type="ECO:0000256" key="1">
    <source>
        <dbReference type="SAM" id="SignalP"/>
    </source>
</evidence>
<reference evidence="2 3" key="1">
    <citation type="submission" date="2023-11" db="EMBL/GenBank/DDBJ databases">
        <title>MicrobeMod: A computational toolkit for identifying prokaryotic methylation and restriction-modification with nanopore sequencing.</title>
        <authorList>
            <person name="Crits-Christoph A."/>
            <person name="Kang S.C."/>
            <person name="Lee H."/>
            <person name="Ostrov N."/>
        </authorList>
    </citation>
    <scope>NUCLEOTIDE SEQUENCE [LARGE SCALE GENOMIC DNA]</scope>
    <source>
        <strain evidence="2 3">DSMZ 16071</strain>
    </source>
</reference>
<organism evidence="2 3">
    <name type="scientific">Kangiella aquimarina</name>
    <dbReference type="NCBI Taxonomy" id="261965"/>
    <lineage>
        <taxon>Bacteria</taxon>
        <taxon>Pseudomonadati</taxon>
        <taxon>Pseudomonadota</taxon>
        <taxon>Gammaproteobacteria</taxon>
        <taxon>Kangiellales</taxon>
        <taxon>Kangiellaceae</taxon>
        <taxon>Kangiella</taxon>
    </lineage>
</organism>
<feature type="signal peptide" evidence="1">
    <location>
        <begin position="1"/>
        <end position="26"/>
    </location>
</feature>
<keyword evidence="1" id="KW-0732">Signal</keyword>
<dbReference type="InterPro" id="IPR011047">
    <property type="entry name" value="Quinoprotein_ADH-like_sf"/>
</dbReference>